<dbReference type="CDD" id="cd18879">
    <property type="entry name" value="NUDIX_Hydrolase"/>
    <property type="match status" value="1"/>
</dbReference>
<gene>
    <name evidence="6" type="ORF">AFE02nite_27670</name>
</gene>
<keyword evidence="7" id="KW-1185">Reference proteome</keyword>
<dbReference type="InterPro" id="IPR000086">
    <property type="entry name" value="NUDIX_hydrolase_dom"/>
</dbReference>
<sequence>MAIPDFVLRLRRRVGSELLWIPAVSGVVLDDAGRLLLTHRVDNGLWGLPGGILDPGEQPAAGVAREIREETGVDVEVLALTSAISGDVIEHANGDLAQYLVLAFHCRPVGGSGHGAHAADDENHDVRWFALDDLPHPLSDGGDERLAHALAHRDARAAGREWAGPYVR</sequence>
<feature type="domain" description="Nudix hydrolase" evidence="5">
    <location>
        <begin position="19"/>
        <end position="152"/>
    </location>
</feature>
<dbReference type="InterPro" id="IPR020084">
    <property type="entry name" value="NUDIX_hydrolase_CS"/>
</dbReference>
<dbReference type="OrthoDB" id="9814308at2"/>
<dbReference type="PANTHER" id="PTHR43046">
    <property type="entry name" value="GDP-MANNOSE MANNOSYL HYDROLASE"/>
    <property type="match status" value="1"/>
</dbReference>
<dbReference type="RefSeq" id="WP_034245704.1">
    <property type="nucleotide sequence ID" value="NZ_BJYK01000009.1"/>
</dbReference>
<dbReference type="Proteomes" id="UP000321484">
    <property type="component" value="Unassembled WGS sequence"/>
</dbReference>
<reference evidence="6 7" key="1">
    <citation type="submission" date="2019-07" db="EMBL/GenBank/DDBJ databases">
        <title>Whole genome shotgun sequence of Actinotalea fermentans NBRC 105374.</title>
        <authorList>
            <person name="Hosoyama A."/>
            <person name="Uohara A."/>
            <person name="Ohji S."/>
            <person name="Ichikawa N."/>
        </authorList>
    </citation>
    <scope>NUCLEOTIDE SEQUENCE [LARGE SCALE GENOMIC DNA]</scope>
    <source>
        <strain evidence="6 7">NBRC 105374</strain>
    </source>
</reference>
<dbReference type="AlphaFoldDB" id="A0A511Z0S3"/>
<protein>
    <submittedName>
        <fullName evidence="6">Phosphohydrolase</fullName>
    </submittedName>
</protein>
<keyword evidence="3 4" id="KW-0378">Hydrolase</keyword>
<comment type="similarity">
    <text evidence="2 4">Belongs to the Nudix hydrolase family.</text>
</comment>
<evidence type="ECO:0000259" key="5">
    <source>
        <dbReference type="PROSITE" id="PS51462"/>
    </source>
</evidence>
<dbReference type="Pfam" id="PF00293">
    <property type="entry name" value="NUDIX"/>
    <property type="match status" value="1"/>
</dbReference>
<evidence type="ECO:0000256" key="3">
    <source>
        <dbReference type="ARBA" id="ARBA00022801"/>
    </source>
</evidence>
<evidence type="ECO:0000313" key="6">
    <source>
        <dbReference type="EMBL" id="GEN81033.1"/>
    </source>
</evidence>
<name>A0A511Z0S3_9CELL</name>
<proteinExistence type="inferred from homology"/>
<comment type="caution">
    <text evidence="6">The sequence shown here is derived from an EMBL/GenBank/DDBJ whole genome shotgun (WGS) entry which is preliminary data.</text>
</comment>
<comment type="cofactor">
    <cofactor evidence="1">
        <name>Mg(2+)</name>
        <dbReference type="ChEBI" id="CHEBI:18420"/>
    </cofactor>
</comment>
<dbReference type="PRINTS" id="PR00502">
    <property type="entry name" value="NUDIXFAMILY"/>
</dbReference>
<dbReference type="PROSITE" id="PS00893">
    <property type="entry name" value="NUDIX_BOX"/>
    <property type="match status" value="1"/>
</dbReference>
<dbReference type="SUPFAM" id="SSF55811">
    <property type="entry name" value="Nudix"/>
    <property type="match status" value="1"/>
</dbReference>
<accession>A0A511Z0S3</accession>
<evidence type="ECO:0000256" key="2">
    <source>
        <dbReference type="ARBA" id="ARBA00005582"/>
    </source>
</evidence>
<evidence type="ECO:0000256" key="4">
    <source>
        <dbReference type="RuleBase" id="RU003476"/>
    </source>
</evidence>
<organism evidence="6 7">
    <name type="scientific">Actinotalea fermentans</name>
    <dbReference type="NCBI Taxonomy" id="43671"/>
    <lineage>
        <taxon>Bacteria</taxon>
        <taxon>Bacillati</taxon>
        <taxon>Actinomycetota</taxon>
        <taxon>Actinomycetes</taxon>
        <taxon>Micrococcales</taxon>
        <taxon>Cellulomonadaceae</taxon>
        <taxon>Actinotalea</taxon>
    </lineage>
</organism>
<evidence type="ECO:0000313" key="7">
    <source>
        <dbReference type="Proteomes" id="UP000321484"/>
    </source>
</evidence>
<dbReference type="EMBL" id="BJYK01000009">
    <property type="protein sequence ID" value="GEN81033.1"/>
    <property type="molecule type" value="Genomic_DNA"/>
</dbReference>
<dbReference type="InterPro" id="IPR015797">
    <property type="entry name" value="NUDIX_hydrolase-like_dom_sf"/>
</dbReference>
<dbReference type="Gene3D" id="3.90.79.10">
    <property type="entry name" value="Nucleoside Triphosphate Pyrophosphohydrolase"/>
    <property type="match status" value="1"/>
</dbReference>
<dbReference type="GO" id="GO:0016787">
    <property type="term" value="F:hydrolase activity"/>
    <property type="evidence" value="ECO:0007669"/>
    <property type="project" value="UniProtKB-KW"/>
</dbReference>
<dbReference type="PROSITE" id="PS51462">
    <property type="entry name" value="NUDIX"/>
    <property type="match status" value="1"/>
</dbReference>
<evidence type="ECO:0000256" key="1">
    <source>
        <dbReference type="ARBA" id="ARBA00001946"/>
    </source>
</evidence>
<dbReference type="PANTHER" id="PTHR43046:SF16">
    <property type="entry name" value="ADP-RIBOSE PYROPHOSPHATASE YJHB-RELATED"/>
    <property type="match status" value="1"/>
</dbReference>
<dbReference type="InterPro" id="IPR020476">
    <property type="entry name" value="Nudix_hydrolase"/>
</dbReference>